<keyword evidence="3" id="KW-0732">Signal</keyword>
<dbReference type="Proteomes" id="UP000049983">
    <property type="component" value="Unassembled WGS sequence"/>
</dbReference>
<dbReference type="InterPro" id="IPR008972">
    <property type="entry name" value="Cupredoxin"/>
</dbReference>
<accession>A0A0M7B2J2</accession>
<sequence>MLLNTARLPAFLLMSLFAFPVLADDEDTAAICAEAEARYVDMFGHPSADEDGVTVVKMYKYKFCPENLSVPVGTTVRWVNVDKRTSHSVILKEEGVPESDRLFPEENFEFTFLTARPTQNYLCGPHWETQKMIGMITVTH</sequence>
<proteinExistence type="predicted"/>
<dbReference type="InterPro" id="IPR000923">
    <property type="entry name" value="BlueCu_1"/>
</dbReference>
<dbReference type="SUPFAM" id="SSF49503">
    <property type="entry name" value="Cupredoxins"/>
    <property type="match status" value="1"/>
</dbReference>
<dbReference type="GeneID" id="97669627"/>
<reference evidence="6" key="1">
    <citation type="submission" date="2015-07" db="EMBL/GenBank/DDBJ databases">
        <authorList>
            <person name="Rodrigo-Torres Lidia"/>
            <person name="Arahal R.David."/>
        </authorList>
    </citation>
    <scope>NUCLEOTIDE SEQUENCE [LARGE SCALE GENOMIC DNA]</scope>
    <source>
        <strain evidence="6">CECT 5096</strain>
    </source>
</reference>
<evidence type="ECO:0000256" key="1">
    <source>
        <dbReference type="ARBA" id="ARBA00022723"/>
    </source>
</evidence>
<keyword evidence="6" id="KW-1185">Reference proteome</keyword>
<protein>
    <submittedName>
        <fullName evidence="5">Plastocyanin</fullName>
    </submittedName>
</protein>
<organism evidence="5 6">
    <name type="scientific">Roseibium album</name>
    <dbReference type="NCBI Taxonomy" id="311410"/>
    <lineage>
        <taxon>Bacteria</taxon>
        <taxon>Pseudomonadati</taxon>
        <taxon>Pseudomonadota</taxon>
        <taxon>Alphaproteobacteria</taxon>
        <taxon>Hyphomicrobiales</taxon>
        <taxon>Stappiaceae</taxon>
        <taxon>Roseibium</taxon>
    </lineage>
</organism>
<feature type="domain" description="Blue (type 1) copper" evidence="4">
    <location>
        <begin position="56"/>
        <end position="138"/>
    </location>
</feature>
<dbReference type="STRING" id="311410.LA5095_06163"/>
<feature type="signal peptide" evidence="3">
    <location>
        <begin position="1"/>
        <end position="23"/>
    </location>
</feature>
<keyword evidence="1" id="KW-0479">Metal-binding</keyword>
<dbReference type="GO" id="GO:0005507">
    <property type="term" value="F:copper ion binding"/>
    <property type="evidence" value="ECO:0007669"/>
    <property type="project" value="InterPro"/>
</dbReference>
<evidence type="ECO:0000256" key="3">
    <source>
        <dbReference type="SAM" id="SignalP"/>
    </source>
</evidence>
<feature type="chain" id="PRO_5009788194" evidence="3">
    <location>
        <begin position="24"/>
        <end position="140"/>
    </location>
</feature>
<evidence type="ECO:0000313" key="5">
    <source>
        <dbReference type="EMBL" id="CTQ69736.1"/>
    </source>
</evidence>
<dbReference type="Pfam" id="PF00127">
    <property type="entry name" value="Copper-bind"/>
    <property type="match status" value="1"/>
</dbReference>
<evidence type="ECO:0000313" key="6">
    <source>
        <dbReference type="Proteomes" id="UP000049983"/>
    </source>
</evidence>
<evidence type="ECO:0000259" key="4">
    <source>
        <dbReference type="Pfam" id="PF00127"/>
    </source>
</evidence>
<dbReference type="RefSeq" id="WP_208992927.1">
    <property type="nucleotide sequence ID" value="NZ_CXWA01000018.1"/>
</dbReference>
<dbReference type="AlphaFoldDB" id="A0A0M7B2J2"/>
<dbReference type="EMBL" id="CXWC01000007">
    <property type="protein sequence ID" value="CTQ69736.1"/>
    <property type="molecule type" value="Genomic_DNA"/>
</dbReference>
<dbReference type="Gene3D" id="2.60.40.420">
    <property type="entry name" value="Cupredoxins - blue copper proteins"/>
    <property type="match status" value="1"/>
</dbReference>
<evidence type="ECO:0000256" key="2">
    <source>
        <dbReference type="ARBA" id="ARBA00023008"/>
    </source>
</evidence>
<dbReference type="GO" id="GO:0009055">
    <property type="term" value="F:electron transfer activity"/>
    <property type="evidence" value="ECO:0007669"/>
    <property type="project" value="InterPro"/>
</dbReference>
<keyword evidence="2" id="KW-0186">Copper</keyword>
<gene>
    <name evidence="5" type="primary">petE</name>
    <name evidence="5" type="ORF">LA5096_02236</name>
</gene>
<name>A0A0M7B2J2_9HYPH</name>